<feature type="compositionally biased region" description="Basic and acidic residues" evidence="1">
    <location>
        <begin position="53"/>
        <end position="64"/>
    </location>
</feature>
<dbReference type="Proteomes" id="UP000466442">
    <property type="component" value="Unassembled WGS sequence"/>
</dbReference>
<feature type="region of interest" description="Disordered" evidence="1">
    <location>
        <begin position="35"/>
        <end position="64"/>
    </location>
</feature>
<feature type="compositionally biased region" description="Acidic residues" evidence="1">
    <location>
        <begin position="127"/>
        <end position="144"/>
    </location>
</feature>
<comment type="caution">
    <text evidence="2">The sequence shown here is derived from an EMBL/GenBank/DDBJ whole genome shotgun (WGS) entry which is preliminary data.</text>
</comment>
<evidence type="ECO:0000313" key="3">
    <source>
        <dbReference type="Proteomes" id="UP000466442"/>
    </source>
</evidence>
<name>A0A8S9XSG1_APOLU</name>
<dbReference type="EMBL" id="WIXP02000004">
    <property type="protein sequence ID" value="KAF6211499.1"/>
    <property type="molecule type" value="Genomic_DNA"/>
</dbReference>
<evidence type="ECO:0000256" key="1">
    <source>
        <dbReference type="SAM" id="MobiDB-lite"/>
    </source>
</evidence>
<accession>A0A8S9XSG1</accession>
<dbReference type="AlphaFoldDB" id="A0A8S9XSG1"/>
<proteinExistence type="predicted"/>
<keyword evidence="3" id="KW-1185">Reference proteome</keyword>
<organism evidence="2 3">
    <name type="scientific">Apolygus lucorum</name>
    <name type="common">Small green plant bug</name>
    <name type="synonym">Lygocoris lucorum</name>
    <dbReference type="NCBI Taxonomy" id="248454"/>
    <lineage>
        <taxon>Eukaryota</taxon>
        <taxon>Metazoa</taxon>
        <taxon>Ecdysozoa</taxon>
        <taxon>Arthropoda</taxon>
        <taxon>Hexapoda</taxon>
        <taxon>Insecta</taxon>
        <taxon>Pterygota</taxon>
        <taxon>Neoptera</taxon>
        <taxon>Paraneoptera</taxon>
        <taxon>Hemiptera</taxon>
        <taxon>Heteroptera</taxon>
        <taxon>Panheteroptera</taxon>
        <taxon>Cimicomorpha</taxon>
        <taxon>Miridae</taxon>
        <taxon>Mirini</taxon>
        <taxon>Apolygus</taxon>
    </lineage>
</organism>
<reference evidence="2" key="1">
    <citation type="journal article" date="2021" name="Mol. Ecol. Resour.">
        <title>Apolygus lucorum genome provides insights into omnivorousness and mesophyll feeding.</title>
        <authorList>
            <person name="Liu Y."/>
            <person name="Liu H."/>
            <person name="Wang H."/>
            <person name="Huang T."/>
            <person name="Liu B."/>
            <person name="Yang B."/>
            <person name="Yin L."/>
            <person name="Li B."/>
            <person name="Zhang Y."/>
            <person name="Zhang S."/>
            <person name="Jiang F."/>
            <person name="Zhang X."/>
            <person name="Ren Y."/>
            <person name="Wang B."/>
            <person name="Wang S."/>
            <person name="Lu Y."/>
            <person name="Wu K."/>
            <person name="Fan W."/>
            <person name="Wang G."/>
        </authorList>
    </citation>
    <scope>NUCLEOTIDE SEQUENCE</scope>
    <source>
        <strain evidence="2">12Hb</strain>
    </source>
</reference>
<gene>
    <name evidence="2" type="ORF">GE061_012011</name>
</gene>
<sequence>MFSNCATCVAVVSTGPPPGNLQNLVHPTTATLSTSVPGASASLQELPCTEQTPDEKEKDEVDDKDKLTEDAAVEAQNVAKLQHDWATMWKRVVKSARHYYRRLSRVSLPRVTFPLPRRRLRPMVIDYGDEEDDEDSDSDVDGEG</sequence>
<evidence type="ECO:0000313" key="2">
    <source>
        <dbReference type="EMBL" id="KAF6211499.1"/>
    </source>
</evidence>
<protein>
    <submittedName>
        <fullName evidence="2">Uncharacterized protein</fullName>
    </submittedName>
</protein>
<feature type="region of interest" description="Disordered" evidence="1">
    <location>
        <begin position="124"/>
        <end position="144"/>
    </location>
</feature>